<dbReference type="Gene3D" id="1.20.1560.10">
    <property type="entry name" value="ABC transporter type 1, transmembrane domain"/>
    <property type="match status" value="1"/>
</dbReference>
<comment type="subcellular location">
    <subcellularLocation>
        <location evidence="1">Cell membrane</location>
        <topology evidence="1">Multi-pass membrane protein</topology>
    </subcellularLocation>
</comment>
<dbReference type="GO" id="GO:0005743">
    <property type="term" value="C:mitochondrial inner membrane"/>
    <property type="evidence" value="ECO:0007669"/>
    <property type="project" value="TreeGrafter"/>
</dbReference>
<dbReference type="GO" id="GO:0016887">
    <property type="term" value="F:ATP hydrolysis activity"/>
    <property type="evidence" value="ECO:0007669"/>
    <property type="project" value="InterPro"/>
</dbReference>
<reference evidence="10" key="1">
    <citation type="submission" date="2022-07" db="EMBL/GenBank/DDBJ databases">
        <authorList>
            <person name="Trinca V."/>
            <person name="Uliana J.V.C."/>
            <person name="Torres T.T."/>
            <person name="Ward R.J."/>
            <person name="Monesi N."/>
        </authorList>
    </citation>
    <scope>NUCLEOTIDE SEQUENCE</scope>
    <source>
        <strain evidence="10">HSMRA1968</strain>
        <tissue evidence="10">Whole embryos</tissue>
    </source>
</reference>
<gene>
    <name evidence="10" type="ORF">Bhyg_00037</name>
</gene>
<comment type="caution">
    <text evidence="10">The sequence shown here is derived from an EMBL/GenBank/DDBJ whole genome shotgun (WGS) entry which is preliminary data.</text>
</comment>
<evidence type="ECO:0000256" key="2">
    <source>
        <dbReference type="ARBA" id="ARBA00022448"/>
    </source>
</evidence>
<keyword evidence="2" id="KW-0813">Transport</keyword>
<proteinExistence type="predicted"/>
<protein>
    <submittedName>
        <fullName evidence="10">Export ATP-binding/permease protein</fullName>
    </submittedName>
</protein>
<sequence>MLKTNSICEARTFGLQQLLPVFFPFSTTAKNQEDNNNNSLAFIEFKNVSFSYPSRLGSIIFNNLSFQIGKGQFIGIAGRSGAGKSTIMQLLLKFYSLSEGEIKIMGQDISKIDTQQIRRLIGYIPQDPSIFSGTIRSNIAFVKPDATEQELINAADVTGIMDFAKNLTAGLDTEIGERGVRLSGGQKQKIAISRAILYNPEILLLDEAMSALDSENEQKLLKKLREVMKDKTILSIAHRISSIEQANEILVIDHGQVIARDTHKNLVKNCNLKEEHDYCKNDQGNNKKISVKKAIHKLKEQTNKSKLEEAYYLLHILDKQQPEEEIQKIYPPEEVGWALDMVGTYNSVVVKFENKDKVDKLLDIVGKESAFPSGDC</sequence>
<dbReference type="SMART" id="SM00382">
    <property type="entry name" value="AAA"/>
    <property type="match status" value="1"/>
</dbReference>
<evidence type="ECO:0000256" key="6">
    <source>
        <dbReference type="ARBA" id="ARBA00022840"/>
    </source>
</evidence>
<keyword evidence="8" id="KW-0472">Membrane</keyword>
<evidence type="ECO:0000256" key="7">
    <source>
        <dbReference type="ARBA" id="ARBA00022989"/>
    </source>
</evidence>
<dbReference type="InterPro" id="IPR017871">
    <property type="entry name" value="ABC_transporter-like_CS"/>
</dbReference>
<accession>A0A9Q0S471</accession>
<evidence type="ECO:0000313" key="11">
    <source>
        <dbReference type="Proteomes" id="UP001151699"/>
    </source>
</evidence>
<keyword evidence="4" id="KW-0812">Transmembrane</keyword>
<dbReference type="PANTHER" id="PTHR43394:SF1">
    <property type="entry name" value="ATP-BINDING CASSETTE SUB-FAMILY B MEMBER 10, MITOCHONDRIAL"/>
    <property type="match status" value="1"/>
</dbReference>
<evidence type="ECO:0000256" key="4">
    <source>
        <dbReference type="ARBA" id="ARBA00022692"/>
    </source>
</evidence>
<dbReference type="EMBL" id="WJQU01000001">
    <property type="protein sequence ID" value="KAJ6644842.1"/>
    <property type="molecule type" value="Genomic_DNA"/>
</dbReference>
<name>A0A9Q0S471_9DIPT</name>
<dbReference type="InterPro" id="IPR027417">
    <property type="entry name" value="P-loop_NTPase"/>
</dbReference>
<evidence type="ECO:0000256" key="3">
    <source>
        <dbReference type="ARBA" id="ARBA00022475"/>
    </source>
</evidence>
<dbReference type="InterPro" id="IPR036640">
    <property type="entry name" value="ABC1_TM_sf"/>
</dbReference>
<evidence type="ECO:0000256" key="8">
    <source>
        <dbReference type="ARBA" id="ARBA00023136"/>
    </source>
</evidence>
<dbReference type="GO" id="GO:0005524">
    <property type="term" value="F:ATP binding"/>
    <property type="evidence" value="ECO:0007669"/>
    <property type="project" value="UniProtKB-KW"/>
</dbReference>
<dbReference type="PANTHER" id="PTHR43394">
    <property type="entry name" value="ATP-DEPENDENT PERMEASE MDL1, MITOCHONDRIAL"/>
    <property type="match status" value="1"/>
</dbReference>
<keyword evidence="3" id="KW-1003">Cell membrane</keyword>
<dbReference type="InterPro" id="IPR003439">
    <property type="entry name" value="ABC_transporter-like_ATP-bd"/>
</dbReference>
<organism evidence="10 11">
    <name type="scientific">Pseudolycoriella hygida</name>
    <dbReference type="NCBI Taxonomy" id="35572"/>
    <lineage>
        <taxon>Eukaryota</taxon>
        <taxon>Metazoa</taxon>
        <taxon>Ecdysozoa</taxon>
        <taxon>Arthropoda</taxon>
        <taxon>Hexapoda</taxon>
        <taxon>Insecta</taxon>
        <taxon>Pterygota</taxon>
        <taxon>Neoptera</taxon>
        <taxon>Endopterygota</taxon>
        <taxon>Diptera</taxon>
        <taxon>Nematocera</taxon>
        <taxon>Sciaroidea</taxon>
        <taxon>Sciaridae</taxon>
        <taxon>Pseudolycoriella</taxon>
    </lineage>
</organism>
<dbReference type="Pfam" id="PF00005">
    <property type="entry name" value="ABC_tran"/>
    <property type="match status" value="1"/>
</dbReference>
<dbReference type="PROSITE" id="PS50893">
    <property type="entry name" value="ABC_TRANSPORTER_2"/>
    <property type="match status" value="1"/>
</dbReference>
<dbReference type="GO" id="GO:0015421">
    <property type="term" value="F:ABC-type oligopeptide transporter activity"/>
    <property type="evidence" value="ECO:0007669"/>
    <property type="project" value="TreeGrafter"/>
</dbReference>
<keyword evidence="11" id="KW-1185">Reference proteome</keyword>
<keyword evidence="6 10" id="KW-0067">ATP-binding</keyword>
<feature type="domain" description="ABC transporter" evidence="9">
    <location>
        <begin position="43"/>
        <end position="279"/>
    </location>
</feature>
<dbReference type="SUPFAM" id="SSF52540">
    <property type="entry name" value="P-loop containing nucleoside triphosphate hydrolases"/>
    <property type="match status" value="1"/>
</dbReference>
<keyword evidence="5" id="KW-0547">Nucleotide-binding</keyword>
<dbReference type="OrthoDB" id="6500128at2759"/>
<keyword evidence="7" id="KW-1133">Transmembrane helix</keyword>
<dbReference type="AlphaFoldDB" id="A0A9Q0S471"/>
<evidence type="ECO:0000256" key="1">
    <source>
        <dbReference type="ARBA" id="ARBA00004651"/>
    </source>
</evidence>
<dbReference type="PROSITE" id="PS00211">
    <property type="entry name" value="ABC_TRANSPORTER_1"/>
    <property type="match status" value="1"/>
</dbReference>
<dbReference type="GO" id="GO:0005886">
    <property type="term" value="C:plasma membrane"/>
    <property type="evidence" value="ECO:0007669"/>
    <property type="project" value="UniProtKB-SubCell"/>
</dbReference>
<dbReference type="Proteomes" id="UP001151699">
    <property type="component" value="Chromosome A"/>
</dbReference>
<dbReference type="Gene3D" id="3.40.50.300">
    <property type="entry name" value="P-loop containing nucleotide triphosphate hydrolases"/>
    <property type="match status" value="1"/>
</dbReference>
<evidence type="ECO:0000256" key="5">
    <source>
        <dbReference type="ARBA" id="ARBA00022741"/>
    </source>
</evidence>
<dbReference type="GO" id="GO:0090374">
    <property type="term" value="P:oligopeptide export from mitochondrion"/>
    <property type="evidence" value="ECO:0007669"/>
    <property type="project" value="TreeGrafter"/>
</dbReference>
<evidence type="ECO:0000259" key="9">
    <source>
        <dbReference type="PROSITE" id="PS50893"/>
    </source>
</evidence>
<dbReference type="InterPro" id="IPR039421">
    <property type="entry name" value="Type_1_exporter"/>
</dbReference>
<dbReference type="FunFam" id="3.40.50.300:FF:000221">
    <property type="entry name" value="Multidrug ABC transporter ATP-binding protein"/>
    <property type="match status" value="1"/>
</dbReference>
<evidence type="ECO:0000313" key="10">
    <source>
        <dbReference type="EMBL" id="KAJ6644842.1"/>
    </source>
</evidence>
<dbReference type="InterPro" id="IPR003593">
    <property type="entry name" value="AAA+_ATPase"/>
</dbReference>